<feature type="non-terminal residue" evidence="1">
    <location>
        <position position="1"/>
    </location>
</feature>
<keyword evidence="2" id="KW-1185">Reference proteome</keyword>
<accession>A0A392V387</accession>
<comment type="caution">
    <text evidence="1">The sequence shown here is derived from an EMBL/GenBank/DDBJ whole genome shotgun (WGS) entry which is preliminary data.</text>
</comment>
<feature type="non-terminal residue" evidence="1">
    <location>
        <position position="73"/>
    </location>
</feature>
<protein>
    <submittedName>
        <fullName evidence="1">Uncharacterized protein</fullName>
    </submittedName>
</protein>
<dbReference type="Proteomes" id="UP000265520">
    <property type="component" value="Unassembled WGS sequence"/>
</dbReference>
<dbReference type="EMBL" id="LXQA011051670">
    <property type="protein sequence ID" value="MCI82784.1"/>
    <property type="molecule type" value="Genomic_DNA"/>
</dbReference>
<name>A0A392V387_9FABA</name>
<proteinExistence type="predicted"/>
<reference evidence="1 2" key="1">
    <citation type="journal article" date="2018" name="Front. Plant Sci.">
        <title>Red Clover (Trifolium pratense) and Zigzag Clover (T. medium) - A Picture of Genomic Similarities and Differences.</title>
        <authorList>
            <person name="Dluhosova J."/>
            <person name="Istvanek J."/>
            <person name="Nedelnik J."/>
            <person name="Repkova J."/>
        </authorList>
    </citation>
    <scope>NUCLEOTIDE SEQUENCE [LARGE SCALE GENOMIC DNA]</scope>
    <source>
        <strain evidence="2">cv. 10/8</strain>
        <tissue evidence="1">Leaf</tissue>
    </source>
</reference>
<organism evidence="1 2">
    <name type="scientific">Trifolium medium</name>
    <dbReference type="NCBI Taxonomy" id="97028"/>
    <lineage>
        <taxon>Eukaryota</taxon>
        <taxon>Viridiplantae</taxon>
        <taxon>Streptophyta</taxon>
        <taxon>Embryophyta</taxon>
        <taxon>Tracheophyta</taxon>
        <taxon>Spermatophyta</taxon>
        <taxon>Magnoliopsida</taxon>
        <taxon>eudicotyledons</taxon>
        <taxon>Gunneridae</taxon>
        <taxon>Pentapetalae</taxon>
        <taxon>rosids</taxon>
        <taxon>fabids</taxon>
        <taxon>Fabales</taxon>
        <taxon>Fabaceae</taxon>
        <taxon>Papilionoideae</taxon>
        <taxon>50 kb inversion clade</taxon>
        <taxon>NPAAA clade</taxon>
        <taxon>Hologalegina</taxon>
        <taxon>IRL clade</taxon>
        <taxon>Trifolieae</taxon>
        <taxon>Trifolium</taxon>
    </lineage>
</organism>
<dbReference type="AlphaFoldDB" id="A0A392V387"/>
<evidence type="ECO:0000313" key="1">
    <source>
        <dbReference type="EMBL" id="MCI82784.1"/>
    </source>
</evidence>
<sequence>RVVEDGGGLVGDDVYVEDQLQRSEVGSSCAFGGQGSVRAVLEGLDEADSDSDVSACFAFGGAGYWTVKGLQSR</sequence>
<evidence type="ECO:0000313" key="2">
    <source>
        <dbReference type="Proteomes" id="UP000265520"/>
    </source>
</evidence>